<dbReference type="EMBL" id="CAACVG010009311">
    <property type="protein sequence ID" value="VEN52818.1"/>
    <property type="molecule type" value="Genomic_DNA"/>
</dbReference>
<organism evidence="4 5">
    <name type="scientific">Callosobruchus maculatus</name>
    <name type="common">Southern cowpea weevil</name>
    <name type="synonym">Pulse bruchid</name>
    <dbReference type="NCBI Taxonomy" id="64391"/>
    <lineage>
        <taxon>Eukaryota</taxon>
        <taxon>Metazoa</taxon>
        <taxon>Ecdysozoa</taxon>
        <taxon>Arthropoda</taxon>
        <taxon>Hexapoda</taxon>
        <taxon>Insecta</taxon>
        <taxon>Pterygota</taxon>
        <taxon>Neoptera</taxon>
        <taxon>Endopterygota</taxon>
        <taxon>Coleoptera</taxon>
        <taxon>Polyphaga</taxon>
        <taxon>Cucujiformia</taxon>
        <taxon>Chrysomeloidea</taxon>
        <taxon>Chrysomelidae</taxon>
        <taxon>Bruchinae</taxon>
        <taxon>Bruchini</taxon>
        <taxon>Callosobruchus</taxon>
    </lineage>
</organism>
<accession>A0A653CZV9</accession>
<dbReference type="PROSITE" id="PS00678">
    <property type="entry name" value="WD_REPEATS_1"/>
    <property type="match status" value="1"/>
</dbReference>
<sequence length="110" mass="12632">MGDPYVYNITIPPSPNWYEVGVMTYTPDDWLIYGSKADLIILKYVAKKSVKELTTTKIMRRAHSQRITSLGINPKWGENGSLLVTTADDKFVKVWDMQTYDIKVAHQQHV</sequence>
<keyword evidence="1 3" id="KW-0853">WD repeat</keyword>
<feature type="non-terminal residue" evidence="4">
    <location>
        <position position="110"/>
    </location>
</feature>
<dbReference type="InterPro" id="IPR036322">
    <property type="entry name" value="WD40_repeat_dom_sf"/>
</dbReference>
<dbReference type="GO" id="GO:0032797">
    <property type="term" value="C:SMN complex"/>
    <property type="evidence" value="ECO:0007669"/>
    <property type="project" value="TreeGrafter"/>
</dbReference>
<dbReference type="GO" id="GO:0003730">
    <property type="term" value="F:mRNA 3'-UTR binding"/>
    <property type="evidence" value="ECO:0007669"/>
    <property type="project" value="TreeGrafter"/>
</dbReference>
<dbReference type="OrthoDB" id="7326421at2759"/>
<keyword evidence="2" id="KW-0677">Repeat</keyword>
<evidence type="ECO:0000256" key="3">
    <source>
        <dbReference type="PROSITE-ProRule" id="PRU00221"/>
    </source>
</evidence>
<dbReference type="PROSITE" id="PS50294">
    <property type="entry name" value="WD_REPEATS_REGION"/>
    <property type="match status" value="1"/>
</dbReference>
<protein>
    <submittedName>
        <fullName evidence="4">Uncharacterized protein</fullName>
    </submittedName>
</protein>
<dbReference type="SUPFAM" id="SSF50978">
    <property type="entry name" value="WD40 repeat-like"/>
    <property type="match status" value="1"/>
</dbReference>
<dbReference type="InterPro" id="IPR015943">
    <property type="entry name" value="WD40/YVTN_repeat-like_dom_sf"/>
</dbReference>
<keyword evidence="5" id="KW-1185">Reference proteome</keyword>
<name>A0A653CZV9_CALMS</name>
<dbReference type="GO" id="GO:0000387">
    <property type="term" value="P:spliceosomal snRNP assembly"/>
    <property type="evidence" value="ECO:0007669"/>
    <property type="project" value="TreeGrafter"/>
</dbReference>
<dbReference type="Proteomes" id="UP000410492">
    <property type="component" value="Unassembled WGS sequence"/>
</dbReference>
<dbReference type="InterPro" id="IPR019775">
    <property type="entry name" value="WD40_repeat_CS"/>
</dbReference>
<dbReference type="PANTHER" id="PTHR46362:SF1">
    <property type="entry name" value="GEM-ASSOCIATED PROTEIN 5"/>
    <property type="match status" value="1"/>
</dbReference>
<proteinExistence type="predicted"/>
<evidence type="ECO:0000313" key="4">
    <source>
        <dbReference type="EMBL" id="VEN52818.1"/>
    </source>
</evidence>
<reference evidence="4 5" key="1">
    <citation type="submission" date="2019-01" db="EMBL/GenBank/DDBJ databases">
        <authorList>
            <person name="Sayadi A."/>
        </authorList>
    </citation>
    <scope>NUCLEOTIDE SEQUENCE [LARGE SCALE GENOMIC DNA]</scope>
</reference>
<evidence type="ECO:0000256" key="1">
    <source>
        <dbReference type="ARBA" id="ARBA00022574"/>
    </source>
</evidence>
<dbReference type="GO" id="GO:0005634">
    <property type="term" value="C:nucleus"/>
    <property type="evidence" value="ECO:0007669"/>
    <property type="project" value="TreeGrafter"/>
</dbReference>
<gene>
    <name evidence="4" type="ORF">CALMAC_LOCUS12827</name>
</gene>
<evidence type="ECO:0000256" key="2">
    <source>
        <dbReference type="ARBA" id="ARBA00022737"/>
    </source>
</evidence>
<dbReference type="PROSITE" id="PS50082">
    <property type="entry name" value="WD_REPEATS_2"/>
    <property type="match status" value="1"/>
</dbReference>
<evidence type="ECO:0000313" key="5">
    <source>
        <dbReference type="Proteomes" id="UP000410492"/>
    </source>
</evidence>
<dbReference type="InterPro" id="IPR001680">
    <property type="entry name" value="WD40_rpt"/>
</dbReference>
<dbReference type="Gene3D" id="2.130.10.10">
    <property type="entry name" value="YVTN repeat-like/Quinoprotein amine dehydrogenase"/>
    <property type="match status" value="1"/>
</dbReference>
<dbReference type="PANTHER" id="PTHR46362">
    <property type="entry name" value="GEM-ASSOCIATED PROTEIN 5"/>
    <property type="match status" value="1"/>
</dbReference>
<dbReference type="InterPro" id="IPR052640">
    <property type="entry name" value="Gemin-5"/>
</dbReference>
<feature type="repeat" description="WD" evidence="3">
    <location>
        <begin position="60"/>
        <end position="99"/>
    </location>
</feature>
<dbReference type="AlphaFoldDB" id="A0A653CZV9"/>